<dbReference type="AlphaFoldDB" id="A0A4Z0ZZX6"/>
<reference evidence="1" key="1">
    <citation type="journal article" date="2019" name="PLoS Negl. Trop. Dis.">
        <title>Revisiting the worldwide diversity of Leptospira species in the environment.</title>
        <authorList>
            <person name="Vincent A.T."/>
            <person name="Schiettekatte O."/>
            <person name="Bourhy P."/>
            <person name="Veyrier F.J."/>
            <person name="Picardeau M."/>
        </authorList>
    </citation>
    <scope>NUCLEOTIDE SEQUENCE [LARGE SCALE GENOMIC DNA]</scope>
    <source>
        <strain evidence="1">201702451</strain>
    </source>
</reference>
<keyword evidence="2" id="KW-1185">Reference proteome</keyword>
<protein>
    <recommendedName>
        <fullName evidence="3">Amidase</fullName>
    </recommendedName>
</protein>
<evidence type="ECO:0008006" key="3">
    <source>
        <dbReference type="Google" id="ProtNLM"/>
    </source>
</evidence>
<comment type="caution">
    <text evidence="1">The sequence shown here is derived from an EMBL/GenBank/DDBJ whole genome shotgun (WGS) entry which is preliminary data.</text>
</comment>
<dbReference type="OrthoDB" id="5526570at2"/>
<dbReference type="RefSeq" id="WP_135642595.1">
    <property type="nucleotide sequence ID" value="NZ_RQGH01000026.1"/>
</dbReference>
<sequence>MKRKISVTLSLLFLLLLFWAQWNWKHLSSFPSIISSFYSKEYCSCYFVMELSEEQCHDFARQWVPISEFKLDKENTSVTVKGLGKTNTAKFQSKEYGCTLLNEGTN</sequence>
<name>A0A4Z0ZZX6_9LEPT</name>
<proteinExistence type="predicted"/>
<organism evidence="1 2">
    <name type="scientific">Leptospira jelokensis</name>
    <dbReference type="NCBI Taxonomy" id="2484931"/>
    <lineage>
        <taxon>Bacteria</taxon>
        <taxon>Pseudomonadati</taxon>
        <taxon>Spirochaetota</taxon>
        <taxon>Spirochaetia</taxon>
        <taxon>Leptospirales</taxon>
        <taxon>Leptospiraceae</taxon>
        <taxon>Leptospira</taxon>
    </lineage>
</organism>
<dbReference type="EMBL" id="RQGH01000026">
    <property type="protein sequence ID" value="TGL65016.1"/>
    <property type="molecule type" value="Genomic_DNA"/>
</dbReference>
<evidence type="ECO:0000313" key="2">
    <source>
        <dbReference type="Proteomes" id="UP000297567"/>
    </source>
</evidence>
<dbReference type="Proteomes" id="UP000297567">
    <property type="component" value="Unassembled WGS sequence"/>
</dbReference>
<gene>
    <name evidence="1" type="ORF">EHQ62_10490</name>
</gene>
<evidence type="ECO:0000313" key="1">
    <source>
        <dbReference type="EMBL" id="TGL65016.1"/>
    </source>
</evidence>
<accession>A0A4Z0ZZX6</accession>